<feature type="compositionally biased region" description="Acidic residues" evidence="1">
    <location>
        <begin position="1"/>
        <end position="14"/>
    </location>
</feature>
<accession>A0ABX9CBY7</accession>
<dbReference type="EMBL" id="PXXW01000047">
    <property type="protein sequence ID" value="RAN93373.1"/>
    <property type="molecule type" value="Genomic_DNA"/>
</dbReference>
<proteinExistence type="predicted"/>
<evidence type="ECO:0000313" key="2">
    <source>
        <dbReference type="EMBL" id="RAN93373.1"/>
    </source>
</evidence>
<dbReference type="RefSeq" id="WP_258395769.1">
    <property type="nucleotide sequence ID" value="NZ_PXXW01000047.1"/>
</dbReference>
<comment type="caution">
    <text evidence="2">The sequence shown here is derived from an EMBL/GenBank/DDBJ whole genome shotgun (WGS) entry which is preliminary data.</text>
</comment>
<name>A0ABX9CBY7_9ACTN</name>
<feature type="region of interest" description="Disordered" evidence="1">
    <location>
        <begin position="1"/>
        <end position="39"/>
    </location>
</feature>
<reference evidence="2 3" key="1">
    <citation type="submission" date="2018-03" db="EMBL/GenBank/DDBJ databases">
        <title>Genomic framework for the identification of Micromonospora saelicesensis and Micromonospora noduli.</title>
        <authorList>
            <person name="Riesco R."/>
            <person name="Trujillo M.E."/>
        </authorList>
    </citation>
    <scope>NUCLEOTIDE SEQUENCE [LARGE SCALE GENOMIC DNA]</scope>
    <source>
        <strain evidence="2 3">GAR05</strain>
    </source>
</reference>
<keyword evidence="3" id="KW-1185">Reference proteome</keyword>
<feature type="compositionally biased region" description="Low complexity" evidence="1">
    <location>
        <begin position="26"/>
        <end position="37"/>
    </location>
</feature>
<evidence type="ECO:0000313" key="3">
    <source>
        <dbReference type="Proteomes" id="UP000249334"/>
    </source>
</evidence>
<evidence type="ECO:0000256" key="1">
    <source>
        <dbReference type="SAM" id="MobiDB-lite"/>
    </source>
</evidence>
<dbReference type="Proteomes" id="UP000249334">
    <property type="component" value="Unassembled WGS sequence"/>
</dbReference>
<protein>
    <submittedName>
        <fullName evidence="2">Uncharacterized protein</fullName>
    </submittedName>
</protein>
<gene>
    <name evidence="2" type="ORF">GAR05_05589</name>
</gene>
<organism evidence="2 3">
    <name type="scientific">Micromonospora saelicesensis</name>
    <dbReference type="NCBI Taxonomy" id="285676"/>
    <lineage>
        <taxon>Bacteria</taxon>
        <taxon>Bacillati</taxon>
        <taxon>Actinomycetota</taxon>
        <taxon>Actinomycetes</taxon>
        <taxon>Micromonosporales</taxon>
        <taxon>Micromonosporaceae</taxon>
        <taxon>Micromonospora</taxon>
    </lineage>
</organism>
<sequence length="322" mass="35406">MTDQPDDETPDPQEEPASRRSWHWDGSGSSRGPGPESMTPEFIEALAKAVGKLPDFSKIVSPALIDGLGRIQAQLADVSKVLEPFLVNMQASLANLPKFTMPDLTGIGEAIDRLWAKLPPNWPLDDQELLENVSSVVQEEGIPLVWVPRKEIVRQVLQAADRDGRIKVLLANRDDIIQDCRNILATISDGDLANQLPLATRVVDAFADGHDEAAHALAVLITETVVSRTIDKKYATVKKFVKIDDWGELSVSELRLKTALAAIGPFYATWFPNQGTPAPTKLSRHVTVHQADLSHYTTGNSIVAVMLMTSVLRAIQEWNDQP</sequence>